<proteinExistence type="predicted"/>
<dbReference type="Proteomes" id="UP000701801">
    <property type="component" value="Unassembled WGS sequence"/>
</dbReference>
<comment type="caution">
    <text evidence="2">The sequence shown here is derived from an EMBL/GenBank/DDBJ whole genome shotgun (WGS) entry which is preliminary data.</text>
</comment>
<dbReference type="PANTHER" id="PTHR46082:SF6">
    <property type="entry name" value="AAA+ ATPASE DOMAIN-CONTAINING PROTEIN-RELATED"/>
    <property type="match status" value="1"/>
</dbReference>
<dbReference type="Pfam" id="PF13374">
    <property type="entry name" value="TPR_10"/>
    <property type="match status" value="1"/>
</dbReference>
<evidence type="ECO:0000313" key="2">
    <source>
        <dbReference type="EMBL" id="CAG8973142.1"/>
    </source>
</evidence>
<accession>A0A9N9Q383</accession>
<dbReference type="OrthoDB" id="1577640at2759"/>
<dbReference type="SUPFAM" id="SSF48452">
    <property type="entry name" value="TPR-like"/>
    <property type="match status" value="2"/>
</dbReference>
<sequence length="573" mass="65763">MRTIDGFSKQQTRHSPSLSNHLPSSLLGAFLFTTRDHKAAMMFTEDNVISVDKMETSESMELLRSTLYNQQLIQDELGAKELLERLVHLPLAIAQSVAYINTQQITIRKYLELYRNSDKTLINLLSSPFKAQRRYSDVQDPIATTWIISFEQIKRQDRLAANYLKFIACIQDHDIPESILPPKRHRCRRHREANTLPKTPDLGTMKVKAPQTVDSGEKVPEIPEEESTENKTPDKRQSAPDRAKKYLSEGELLERTAALGTLKAFGFLKAQVDQDLYDMHPLVHLVARNWLQENGHLLWWEDAAVKRLNRLIPNGIRGLQDNSAWFPFYPHAAFITTSIETSDIRQRRRMELLERVGECQFYRGQYETAHINHAQVLNWRMKYLGREHPDTHASMNEVVLALLQFGYYSEAQRILDEALPLLKQVAGIDNQNTLTCMGNLAAAYERQGRYEEAEELESQVLEIRKRVLGPEHPQTLTSINNVASTYSDQGRYKEAEELQVQLLDRRKAVLGEEHPGTLATMNNLARTWKGQGHGGKAIALIDDCGRLREKVLGSNHPHTMITRRWLELWLGES</sequence>
<evidence type="ECO:0000313" key="3">
    <source>
        <dbReference type="Proteomes" id="UP000701801"/>
    </source>
</evidence>
<dbReference type="Pfam" id="PF13424">
    <property type="entry name" value="TPR_12"/>
    <property type="match status" value="1"/>
</dbReference>
<dbReference type="InterPro" id="IPR011990">
    <property type="entry name" value="TPR-like_helical_dom_sf"/>
</dbReference>
<evidence type="ECO:0000256" key="1">
    <source>
        <dbReference type="SAM" id="MobiDB-lite"/>
    </source>
</evidence>
<dbReference type="PANTHER" id="PTHR46082">
    <property type="entry name" value="ATP/GTP-BINDING PROTEIN-RELATED"/>
    <property type="match status" value="1"/>
</dbReference>
<feature type="compositionally biased region" description="Basic and acidic residues" evidence="1">
    <location>
        <begin position="228"/>
        <end position="243"/>
    </location>
</feature>
<dbReference type="AlphaFoldDB" id="A0A9N9Q383"/>
<dbReference type="Gene3D" id="1.25.40.10">
    <property type="entry name" value="Tetratricopeptide repeat domain"/>
    <property type="match status" value="1"/>
</dbReference>
<name>A0A9N9Q383_9HELO</name>
<feature type="region of interest" description="Disordered" evidence="1">
    <location>
        <begin position="191"/>
        <end position="243"/>
    </location>
</feature>
<reference evidence="2" key="1">
    <citation type="submission" date="2021-07" db="EMBL/GenBank/DDBJ databases">
        <authorList>
            <person name="Durling M."/>
        </authorList>
    </citation>
    <scope>NUCLEOTIDE SEQUENCE</scope>
</reference>
<evidence type="ECO:0008006" key="4">
    <source>
        <dbReference type="Google" id="ProtNLM"/>
    </source>
</evidence>
<gene>
    <name evidence="2" type="ORF">HYALB_00008673</name>
</gene>
<dbReference type="InterPro" id="IPR053137">
    <property type="entry name" value="NLR-like"/>
</dbReference>
<organism evidence="2 3">
    <name type="scientific">Hymenoscyphus albidus</name>
    <dbReference type="NCBI Taxonomy" id="595503"/>
    <lineage>
        <taxon>Eukaryota</taxon>
        <taxon>Fungi</taxon>
        <taxon>Dikarya</taxon>
        <taxon>Ascomycota</taxon>
        <taxon>Pezizomycotina</taxon>
        <taxon>Leotiomycetes</taxon>
        <taxon>Helotiales</taxon>
        <taxon>Helotiaceae</taxon>
        <taxon>Hymenoscyphus</taxon>
    </lineage>
</organism>
<dbReference type="EMBL" id="CAJVRM010000064">
    <property type="protein sequence ID" value="CAG8973142.1"/>
    <property type="molecule type" value="Genomic_DNA"/>
</dbReference>
<keyword evidence="3" id="KW-1185">Reference proteome</keyword>
<protein>
    <recommendedName>
        <fullName evidence="4">Kinesin light chain</fullName>
    </recommendedName>
</protein>